<dbReference type="OrthoDB" id="6159445at2759"/>
<protein>
    <submittedName>
        <fullName evidence="1">Uncharacterized protein</fullName>
    </submittedName>
</protein>
<gene>
    <name evidence="1" type="ORF">MGAL_10B066859</name>
</gene>
<dbReference type="PANTHER" id="PTHR46704">
    <property type="entry name" value="CXC DOMAIN-CONTAINING PROTEIN-RELATED"/>
    <property type="match status" value="1"/>
</dbReference>
<sequence length="115" mass="12499">MPETFRNHIIRLGGFHTLSCFIAAIGKLWGGGGLKDLLVDSSVYASGTVDQMLNGKEFNRAVRALTLAFEAFKSEDGAKMAKSSLLTVLLQNQHGNFILADDQHGNFYGPLLVQS</sequence>
<accession>A0A8B6DLK1</accession>
<dbReference type="Proteomes" id="UP000596742">
    <property type="component" value="Unassembled WGS sequence"/>
</dbReference>
<evidence type="ECO:0000313" key="2">
    <source>
        <dbReference type="Proteomes" id="UP000596742"/>
    </source>
</evidence>
<dbReference type="EMBL" id="UYJE01003552">
    <property type="protein sequence ID" value="VDI20248.1"/>
    <property type="molecule type" value="Genomic_DNA"/>
</dbReference>
<organism evidence="1 2">
    <name type="scientific">Mytilus galloprovincialis</name>
    <name type="common">Mediterranean mussel</name>
    <dbReference type="NCBI Taxonomy" id="29158"/>
    <lineage>
        <taxon>Eukaryota</taxon>
        <taxon>Metazoa</taxon>
        <taxon>Spiralia</taxon>
        <taxon>Lophotrochozoa</taxon>
        <taxon>Mollusca</taxon>
        <taxon>Bivalvia</taxon>
        <taxon>Autobranchia</taxon>
        <taxon>Pteriomorphia</taxon>
        <taxon>Mytilida</taxon>
        <taxon>Mytiloidea</taxon>
        <taxon>Mytilidae</taxon>
        <taxon>Mytilinae</taxon>
        <taxon>Mytilus</taxon>
    </lineage>
</organism>
<evidence type="ECO:0000313" key="1">
    <source>
        <dbReference type="EMBL" id="VDI20248.1"/>
    </source>
</evidence>
<dbReference type="AlphaFoldDB" id="A0A8B6DLK1"/>
<keyword evidence="2" id="KW-1185">Reference proteome</keyword>
<name>A0A8B6DLK1_MYTGA</name>
<proteinExistence type="predicted"/>
<comment type="caution">
    <text evidence="1">The sequence shown here is derived from an EMBL/GenBank/DDBJ whole genome shotgun (WGS) entry which is preliminary data.</text>
</comment>
<reference evidence="1" key="1">
    <citation type="submission" date="2018-11" db="EMBL/GenBank/DDBJ databases">
        <authorList>
            <person name="Alioto T."/>
            <person name="Alioto T."/>
        </authorList>
    </citation>
    <scope>NUCLEOTIDE SEQUENCE</scope>
</reference>
<dbReference type="PANTHER" id="PTHR46704:SF1">
    <property type="entry name" value="TELOMERE LENGTH REGULATION PROTEIN TEL2 HOMOLOG"/>
    <property type="match status" value="1"/>
</dbReference>